<dbReference type="AlphaFoldDB" id="A0A381TLP0"/>
<dbReference type="SUPFAM" id="SSF56935">
    <property type="entry name" value="Porins"/>
    <property type="match status" value="1"/>
</dbReference>
<feature type="non-terminal residue" evidence="2">
    <location>
        <position position="1"/>
    </location>
</feature>
<dbReference type="InterPro" id="IPR012910">
    <property type="entry name" value="Plug_dom"/>
</dbReference>
<feature type="non-terminal residue" evidence="2">
    <location>
        <position position="753"/>
    </location>
</feature>
<name>A0A381TLP0_9ZZZZ</name>
<gene>
    <name evidence="2" type="ORF">METZ01_LOCUS69844</name>
</gene>
<evidence type="ECO:0000313" key="2">
    <source>
        <dbReference type="EMBL" id="SVA16990.1"/>
    </source>
</evidence>
<protein>
    <recommendedName>
        <fullName evidence="1">TonB-dependent receptor plug domain-containing protein</fullName>
    </recommendedName>
</protein>
<dbReference type="Gene3D" id="2.170.130.10">
    <property type="entry name" value="TonB-dependent receptor, plug domain"/>
    <property type="match status" value="1"/>
</dbReference>
<dbReference type="InterPro" id="IPR037066">
    <property type="entry name" value="Plug_dom_sf"/>
</dbReference>
<dbReference type="EMBL" id="UINC01004807">
    <property type="protein sequence ID" value="SVA16990.1"/>
    <property type="molecule type" value="Genomic_DNA"/>
</dbReference>
<proteinExistence type="predicted"/>
<feature type="domain" description="TonB-dependent receptor plug" evidence="1">
    <location>
        <begin position="108"/>
        <end position="205"/>
    </location>
</feature>
<reference evidence="2" key="1">
    <citation type="submission" date="2018-05" db="EMBL/GenBank/DDBJ databases">
        <authorList>
            <person name="Lanie J.A."/>
            <person name="Ng W.-L."/>
            <person name="Kazmierczak K.M."/>
            <person name="Andrzejewski T.M."/>
            <person name="Davidsen T.M."/>
            <person name="Wayne K.J."/>
            <person name="Tettelin H."/>
            <person name="Glass J.I."/>
            <person name="Rusch D."/>
            <person name="Podicherti R."/>
            <person name="Tsui H.-C.T."/>
            <person name="Winkler M.E."/>
        </authorList>
    </citation>
    <scope>NUCLEOTIDE SEQUENCE</scope>
</reference>
<accession>A0A381TLP0</accession>
<dbReference type="Gene3D" id="2.60.40.1120">
    <property type="entry name" value="Carboxypeptidase-like, regulatory domain"/>
    <property type="match status" value="1"/>
</dbReference>
<dbReference type="Pfam" id="PF07715">
    <property type="entry name" value="Plug"/>
    <property type="match status" value="1"/>
</dbReference>
<evidence type="ECO:0000259" key="1">
    <source>
        <dbReference type="Pfam" id="PF07715"/>
    </source>
</evidence>
<organism evidence="2">
    <name type="scientific">marine metagenome</name>
    <dbReference type="NCBI Taxonomy" id="408172"/>
    <lineage>
        <taxon>unclassified sequences</taxon>
        <taxon>metagenomes</taxon>
        <taxon>ecological metagenomes</taxon>
    </lineage>
</organism>
<dbReference type="SUPFAM" id="SSF49464">
    <property type="entry name" value="Carboxypeptidase regulatory domain-like"/>
    <property type="match status" value="1"/>
</dbReference>
<sequence length="753" mass="85300">MFLQFASAYTISGTVKDATTGEPLPYTNIMVLNTDFGTASDINGYYIIPTIPTGEFTIQFMMIGFATLGEKIKISNENIRVDVELNPKVIDVNEITVSAERMRFEKKVDISRVNISNRDIRRAPAFVEADLFRTLQLLPSVSASNDFNVALIVRGGSPDENLILLDGTEIYNPYHIGGVFSTFNADMISDAEFLAGGFPAKFGGRLSSVLNITGREGDSKNGRLPQSLNGVKKYWDFSRASGNISLLSSKILTEGLLYKGSWMFSARRTYFDKFVDMYYNSKDENSPGNYYFWDTHLKLKFAPNTTNQFFYSQFSGKDNLFLGIGGNGFPGIDFAWDWGNSTKNLTWKYIPLSNYLIKSRISKTTYNFNVDFAIDFNAGEEDTTIIINLDQSEASDLSFYLDNLVEDVDINQSMKYIINDDLSIDMGWQIKNLSLKYTETFAGQQVTNISSLPQTTSTFFNINWNPNPLIGTISGLRISKFNGYDKLLINPKFSIKYNPVSDLAIKVSMGRYSQFLYTVNQEEELLRIVDFWQPIPEGKKPQEADHIIVGLEYWMSEGNNMSLETYYKSYSTIYDINPRADVMDVEATLAIAGTAEAGGIEFLYRFNKNKLSGWLSYAYSKIERTVDFNSDGIIWDEQEIYPAKYDKPHSFNTLISYSINDKYTMGLTTSFSSGQTYTPVIGKVHQTSVESYGSLENPYSNFGNIFGAKNSSRYPNYFRVDISISRQMSLFGIDSELKFQIVNLTDYYNVLLY</sequence>
<dbReference type="InterPro" id="IPR008969">
    <property type="entry name" value="CarboxyPept-like_regulatory"/>
</dbReference>
<dbReference type="Pfam" id="PF13715">
    <property type="entry name" value="CarbopepD_reg_2"/>
    <property type="match status" value="1"/>
</dbReference>